<dbReference type="PANTHER" id="PTHR36443:SF1">
    <property type="entry name" value="BSR5223 PROTEIN"/>
    <property type="match status" value="1"/>
</dbReference>
<protein>
    <submittedName>
        <fullName evidence="2">DUF2905 domain-containing protein</fullName>
    </submittedName>
</protein>
<dbReference type="AlphaFoldDB" id="A0A6I2UUP3"/>
<keyword evidence="1" id="KW-0472">Membrane</keyword>
<proteinExistence type="predicted"/>
<sequence length="67" mass="7089">MGKFLIGAGILLVIAGLLTELGGKFLPLGHLPGDIHITGERGSFYFPVVTCVVVSIVLSALLNVFHR</sequence>
<accession>A0A6I2UUP3</accession>
<dbReference type="InterPro" id="IPR021320">
    <property type="entry name" value="DUF2905"/>
</dbReference>
<gene>
    <name evidence="2" type="ORF">FYJ78_01170</name>
</gene>
<reference evidence="2 3" key="1">
    <citation type="submission" date="2019-08" db="EMBL/GenBank/DDBJ databases">
        <title>In-depth cultivation of the pig gut microbiome towards novel bacterial diversity and tailored functional studies.</title>
        <authorList>
            <person name="Wylensek D."/>
            <person name="Hitch T.C.A."/>
            <person name="Clavel T."/>
        </authorList>
    </citation>
    <scope>NUCLEOTIDE SEQUENCE [LARGE SCALE GENOMIC DNA]</scope>
    <source>
        <strain evidence="3">WCA-380-WT-3B3</strain>
    </source>
</reference>
<evidence type="ECO:0000313" key="2">
    <source>
        <dbReference type="EMBL" id="MSV23820.1"/>
    </source>
</evidence>
<keyword evidence="3" id="KW-1185">Reference proteome</keyword>
<dbReference type="PANTHER" id="PTHR36443">
    <property type="entry name" value="BSR5223 PROTEIN"/>
    <property type="match status" value="1"/>
</dbReference>
<dbReference type="Pfam" id="PF11146">
    <property type="entry name" value="DUF2905"/>
    <property type="match status" value="1"/>
</dbReference>
<keyword evidence="1" id="KW-1133">Transmembrane helix</keyword>
<comment type="caution">
    <text evidence="2">The sequence shown here is derived from an EMBL/GenBank/DDBJ whole genome shotgun (WGS) entry which is preliminary data.</text>
</comment>
<dbReference type="EMBL" id="VUNL01000001">
    <property type="protein sequence ID" value="MSV23820.1"/>
    <property type="molecule type" value="Genomic_DNA"/>
</dbReference>
<evidence type="ECO:0000256" key="1">
    <source>
        <dbReference type="SAM" id="Phobius"/>
    </source>
</evidence>
<evidence type="ECO:0000313" key="3">
    <source>
        <dbReference type="Proteomes" id="UP000430222"/>
    </source>
</evidence>
<dbReference type="Proteomes" id="UP000430222">
    <property type="component" value="Unassembled WGS sequence"/>
</dbReference>
<keyword evidence="1" id="KW-0812">Transmembrane</keyword>
<feature type="transmembrane region" description="Helical" evidence="1">
    <location>
        <begin position="43"/>
        <end position="65"/>
    </location>
</feature>
<organism evidence="2 3">
    <name type="scientific">Selenomonas montiformis</name>
    <dbReference type="NCBI Taxonomy" id="2652285"/>
    <lineage>
        <taxon>Bacteria</taxon>
        <taxon>Bacillati</taxon>
        <taxon>Bacillota</taxon>
        <taxon>Negativicutes</taxon>
        <taxon>Selenomonadales</taxon>
        <taxon>Selenomonadaceae</taxon>
        <taxon>Selenomonas</taxon>
    </lineage>
</organism>
<name>A0A6I2UUP3_9FIRM</name>
<dbReference type="RefSeq" id="WP_154619556.1">
    <property type="nucleotide sequence ID" value="NZ_CBCTNG010000005.1"/>
</dbReference>